<protein>
    <submittedName>
        <fullName evidence="3">Coiled-coil domain-containing protein 61</fullName>
    </submittedName>
</protein>
<keyword evidence="4" id="KW-1185">Reference proteome</keyword>
<feature type="region of interest" description="Disordered" evidence="2">
    <location>
        <begin position="235"/>
        <end position="304"/>
    </location>
</feature>
<evidence type="ECO:0000313" key="4">
    <source>
        <dbReference type="Proteomes" id="UP001626550"/>
    </source>
</evidence>
<dbReference type="AlphaFoldDB" id="A0ABD2Q0S8"/>
<proteinExistence type="predicted"/>
<feature type="compositionally biased region" description="Polar residues" evidence="2">
    <location>
        <begin position="289"/>
        <end position="304"/>
    </location>
</feature>
<organism evidence="3 4">
    <name type="scientific">Cichlidogyrus casuarinus</name>
    <dbReference type="NCBI Taxonomy" id="1844966"/>
    <lineage>
        <taxon>Eukaryota</taxon>
        <taxon>Metazoa</taxon>
        <taxon>Spiralia</taxon>
        <taxon>Lophotrochozoa</taxon>
        <taxon>Platyhelminthes</taxon>
        <taxon>Monogenea</taxon>
        <taxon>Monopisthocotylea</taxon>
        <taxon>Dactylogyridea</taxon>
        <taxon>Ancyrocephalidae</taxon>
        <taxon>Cichlidogyrus</taxon>
    </lineage>
</organism>
<accession>A0ABD2Q0S8</accession>
<evidence type="ECO:0000256" key="1">
    <source>
        <dbReference type="SAM" id="Coils"/>
    </source>
</evidence>
<feature type="region of interest" description="Disordered" evidence="2">
    <location>
        <begin position="384"/>
        <end position="405"/>
    </location>
</feature>
<dbReference type="Proteomes" id="UP001626550">
    <property type="component" value="Unassembled WGS sequence"/>
</dbReference>
<name>A0ABD2Q0S8_9PLAT</name>
<feature type="region of interest" description="Disordered" evidence="2">
    <location>
        <begin position="423"/>
        <end position="442"/>
    </location>
</feature>
<feature type="compositionally biased region" description="Basic and acidic residues" evidence="2">
    <location>
        <begin position="390"/>
        <end position="405"/>
    </location>
</feature>
<gene>
    <name evidence="3" type="primary">CCDC61</name>
    <name evidence="3" type="ORF">Ciccas_008152</name>
</gene>
<reference evidence="3 4" key="1">
    <citation type="submission" date="2024-11" db="EMBL/GenBank/DDBJ databases">
        <title>Adaptive evolution of stress response genes in parasites aligns with host niche diversity.</title>
        <authorList>
            <person name="Hahn C."/>
            <person name="Resl P."/>
        </authorList>
    </citation>
    <scope>NUCLEOTIDE SEQUENCE [LARGE SCALE GENOMIC DNA]</scope>
    <source>
        <strain evidence="3">EGGRZ-B1_66</strain>
        <tissue evidence="3">Body</tissue>
    </source>
</reference>
<sequence>MVYHIEEITKKTGSFKSFNVFVSMLDMLLTQGDSSELQLSFPTYEELQAARFAKSKHSLENSFGNSKNIDSISTNTQFVDSSQKRCLIVTYCTHFDRVQYPLSLNYMGYLDISKLYTQVNELRSYIFLNKPLKETEDQQKMCERLFSQYEEMKNENRELKNHLERAQILLQQAQQDTSRKEDFLDSDTELKLNLDENNNVHDGRPVNLESIQRELLLMQKREKSLLAQISDLSRTVKNQKSSAANLPPMRGRTRNASGDYNEKRAYRANSASLPRRGLYSDDERKRSSGRSSPKMAQQNHSSMNKLVRLTFVSASRSAKFDPTAYVRDQAKKRESIERRRAEVVKQRLRNLSPKYDRIRSRSLSRDSEVSRPWRVRRAPSVFSSSDELEERLRGKQRPTKERKPKDAVVVNDDLLKHKMSRFFASQGPESPKHKTAANTRTNLEDDIDRRLAYLQNFLKKYLPE</sequence>
<comment type="caution">
    <text evidence="3">The sequence shown here is derived from an EMBL/GenBank/DDBJ whole genome shotgun (WGS) entry which is preliminary data.</text>
</comment>
<keyword evidence="1" id="KW-0175">Coiled coil</keyword>
<feature type="compositionally biased region" description="Polar residues" evidence="2">
    <location>
        <begin position="235"/>
        <end position="244"/>
    </location>
</feature>
<dbReference type="EMBL" id="JBJKFK010001376">
    <property type="protein sequence ID" value="KAL3313245.1"/>
    <property type="molecule type" value="Genomic_DNA"/>
</dbReference>
<feature type="coiled-coil region" evidence="1">
    <location>
        <begin position="135"/>
        <end position="176"/>
    </location>
</feature>
<evidence type="ECO:0000313" key="3">
    <source>
        <dbReference type="EMBL" id="KAL3313245.1"/>
    </source>
</evidence>
<evidence type="ECO:0000256" key="2">
    <source>
        <dbReference type="SAM" id="MobiDB-lite"/>
    </source>
</evidence>